<dbReference type="EMBL" id="JACIDZ010000012">
    <property type="protein sequence ID" value="MBB4123477.1"/>
    <property type="molecule type" value="Genomic_DNA"/>
</dbReference>
<feature type="chain" id="PRO_5030709588" evidence="1">
    <location>
        <begin position="26"/>
        <end position="289"/>
    </location>
</feature>
<reference evidence="2 3" key="1">
    <citation type="submission" date="2020-08" db="EMBL/GenBank/DDBJ databases">
        <title>Genomic Encyclopedia of Type Strains, Phase IV (KMG-IV): sequencing the most valuable type-strain genomes for metagenomic binning, comparative biology and taxonomic classification.</title>
        <authorList>
            <person name="Goeker M."/>
        </authorList>
    </citation>
    <scope>NUCLEOTIDE SEQUENCE [LARGE SCALE GENOMIC DNA]</scope>
    <source>
        <strain evidence="2 3">DSM 28101</strain>
    </source>
</reference>
<evidence type="ECO:0000313" key="3">
    <source>
        <dbReference type="Proteomes" id="UP000530571"/>
    </source>
</evidence>
<accession>A0A7W6PCJ3</accession>
<comment type="caution">
    <text evidence="2">The sequence shown here is derived from an EMBL/GenBank/DDBJ whole genome shotgun (WGS) entry which is preliminary data.</text>
</comment>
<protein>
    <submittedName>
        <fullName evidence="2">Uncharacterized protein</fullName>
    </submittedName>
</protein>
<dbReference type="Proteomes" id="UP000530571">
    <property type="component" value="Unassembled WGS sequence"/>
</dbReference>
<gene>
    <name evidence="2" type="ORF">GGR30_003422</name>
</gene>
<keyword evidence="1" id="KW-0732">Signal</keyword>
<proteinExistence type="predicted"/>
<sequence>MNSISSAFAAALAAGVLSLAPMAQAQQAVPYAQFNGWEITQIKDNGQVTACEAMRITGSEEGLFFRHDASTTGIGFSSYASAASPFPVDVEMWFDGDRSSRMTYAMQLVPDQYTFEWRTLLLPNDEPWGEIDLFANASSIHFGYDTGTGWNEVAFALSGSSRASEETFACFQNASSPPPAQPQQQSSGPNVIYGSCKLIVAGKTYVDMAAGCPIWLANDGTGTFWINTDRENYLGQYFAEVSPFGDGTAGAHWNAEPGATHAQAPLGEGFRLTGGGCWTNGNATVCAAR</sequence>
<dbReference type="RefSeq" id="WP_183488510.1">
    <property type="nucleotide sequence ID" value="NZ_JACIDZ010000012.1"/>
</dbReference>
<dbReference type="AlphaFoldDB" id="A0A7W6PCJ3"/>
<evidence type="ECO:0000313" key="2">
    <source>
        <dbReference type="EMBL" id="MBB4123477.1"/>
    </source>
</evidence>
<name>A0A7W6PCJ3_9HYPH</name>
<feature type="signal peptide" evidence="1">
    <location>
        <begin position="1"/>
        <end position="25"/>
    </location>
</feature>
<keyword evidence="3" id="KW-1185">Reference proteome</keyword>
<evidence type="ECO:0000256" key="1">
    <source>
        <dbReference type="SAM" id="SignalP"/>
    </source>
</evidence>
<organism evidence="2 3">
    <name type="scientific">Martelella radicis</name>
    <dbReference type="NCBI Taxonomy" id="1397476"/>
    <lineage>
        <taxon>Bacteria</taxon>
        <taxon>Pseudomonadati</taxon>
        <taxon>Pseudomonadota</taxon>
        <taxon>Alphaproteobacteria</taxon>
        <taxon>Hyphomicrobiales</taxon>
        <taxon>Aurantimonadaceae</taxon>
        <taxon>Martelella</taxon>
    </lineage>
</organism>